<dbReference type="GO" id="GO:0006906">
    <property type="term" value="P:vesicle fusion"/>
    <property type="evidence" value="ECO:0007669"/>
    <property type="project" value="TreeGrafter"/>
</dbReference>
<dbReference type="GO" id="GO:0005794">
    <property type="term" value="C:Golgi apparatus"/>
    <property type="evidence" value="ECO:0007669"/>
    <property type="project" value="TreeGrafter"/>
</dbReference>
<evidence type="ECO:0000256" key="6">
    <source>
        <dbReference type="ARBA" id="ARBA00023136"/>
    </source>
</evidence>
<dbReference type="OrthoDB" id="19261at2759"/>
<evidence type="ECO:0000256" key="7">
    <source>
        <dbReference type="SAM" id="Phobius"/>
    </source>
</evidence>
<name>A0A7J6LK16_PERCH</name>
<evidence type="ECO:0000313" key="9">
    <source>
        <dbReference type="Proteomes" id="UP000591131"/>
    </source>
</evidence>
<keyword evidence="3 7" id="KW-0812">Transmembrane</keyword>
<dbReference type="PANTHER" id="PTHR21230:SF79">
    <property type="entry name" value="T-SNARE COILED-COIL HOMOLOGY DOMAIN-CONTAINING PROTEIN"/>
    <property type="match status" value="1"/>
</dbReference>
<sequence>MATATADGNVVEDEADRELEKLQGAVNKLATKESISEDSLRRLDRQTYKSEEAVDALQIEGIPEERIHQRRTRLLALRRAIDAAKRNLDRKSVMSTRFEDLPKGHAGSYRGTEDPTQARLTYSCEFKPAFRPYSSGMPSPISPSNQYLGGTKIIARETEEIGRNTLREMHQQQGKAEKIVEHFDSIESNLQRARSVVKQIARGAANDRCVQVLCFFIGIATLVIIILKATGGSDNLLQEEGQPAVVAL</sequence>
<evidence type="ECO:0000313" key="8">
    <source>
        <dbReference type="EMBL" id="KAF4659608.1"/>
    </source>
</evidence>
<proteinExistence type="predicted"/>
<comment type="caution">
    <text evidence="8">The sequence shown here is derived from an EMBL/GenBank/DDBJ whole genome shotgun (WGS) entry which is preliminary data.</text>
</comment>
<keyword evidence="4" id="KW-0653">Protein transport</keyword>
<dbReference type="Gene3D" id="1.20.5.110">
    <property type="match status" value="1"/>
</dbReference>
<keyword evidence="2" id="KW-0813">Transport</keyword>
<dbReference type="GO" id="GO:0015031">
    <property type="term" value="P:protein transport"/>
    <property type="evidence" value="ECO:0007669"/>
    <property type="project" value="UniProtKB-KW"/>
</dbReference>
<gene>
    <name evidence="8" type="ORF">FOL47_007506</name>
</gene>
<protein>
    <recommendedName>
        <fullName evidence="10">t-SNARE coiled-coil homology domain-containing protein</fullName>
    </recommendedName>
</protein>
<dbReference type="AlphaFoldDB" id="A0A7J6LK16"/>
<dbReference type="GO" id="GO:0000149">
    <property type="term" value="F:SNARE binding"/>
    <property type="evidence" value="ECO:0007669"/>
    <property type="project" value="TreeGrafter"/>
</dbReference>
<dbReference type="GO" id="GO:0012507">
    <property type="term" value="C:ER to Golgi transport vesicle membrane"/>
    <property type="evidence" value="ECO:0007669"/>
    <property type="project" value="TreeGrafter"/>
</dbReference>
<dbReference type="PANTHER" id="PTHR21230">
    <property type="entry name" value="VESICLE TRANSPORT V-SNARE PROTEIN VTI1-RELATED"/>
    <property type="match status" value="1"/>
</dbReference>
<evidence type="ECO:0008006" key="10">
    <source>
        <dbReference type="Google" id="ProtNLM"/>
    </source>
</evidence>
<accession>A0A7J6LK16</accession>
<evidence type="ECO:0000256" key="2">
    <source>
        <dbReference type="ARBA" id="ARBA00022448"/>
    </source>
</evidence>
<dbReference type="GO" id="GO:0005789">
    <property type="term" value="C:endoplasmic reticulum membrane"/>
    <property type="evidence" value="ECO:0007669"/>
    <property type="project" value="TreeGrafter"/>
</dbReference>
<dbReference type="EMBL" id="JAAPAO010000446">
    <property type="protein sequence ID" value="KAF4659608.1"/>
    <property type="molecule type" value="Genomic_DNA"/>
</dbReference>
<evidence type="ECO:0000256" key="3">
    <source>
        <dbReference type="ARBA" id="ARBA00022692"/>
    </source>
</evidence>
<dbReference type="GO" id="GO:0031902">
    <property type="term" value="C:late endosome membrane"/>
    <property type="evidence" value="ECO:0007669"/>
    <property type="project" value="TreeGrafter"/>
</dbReference>
<dbReference type="GO" id="GO:0031201">
    <property type="term" value="C:SNARE complex"/>
    <property type="evidence" value="ECO:0007669"/>
    <property type="project" value="TreeGrafter"/>
</dbReference>
<feature type="transmembrane region" description="Helical" evidence="7">
    <location>
        <begin position="210"/>
        <end position="227"/>
    </location>
</feature>
<reference evidence="8 9" key="1">
    <citation type="submission" date="2020-04" db="EMBL/GenBank/DDBJ databases">
        <title>Perkinsus chesapeaki whole genome sequence.</title>
        <authorList>
            <person name="Bogema D.R."/>
        </authorList>
    </citation>
    <scope>NUCLEOTIDE SEQUENCE [LARGE SCALE GENOMIC DNA]</scope>
    <source>
        <strain evidence="8">ATCC PRA-425</strain>
    </source>
</reference>
<comment type="subcellular location">
    <subcellularLocation>
        <location evidence="1">Membrane</location>
        <topology evidence="1">Single-pass type IV membrane protein</topology>
    </subcellularLocation>
</comment>
<keyword evidence="9" id="KW-1185">Reference proteome</keyword>
<organism evidence="8 9">
    <name type="scientific">Perkinsus chesapeaki</name>
    <name type="common">Clam parasite</name>
    <name type="synonym">Perkinsus andrewsi</name>
    <dbReference type="NCBI Taxonomy" id="330153"/>
    <lineage>
        <taxon>Eukaryota</taxon>
        <taxon>Sar</taxon>
        <taxon>Alveolata</taxon>
        <taxon>Perkinsozoa</taxon>
        <taxon>Perkinsea</taxon>
        <taxon>Perkinsida</taxon>
        <taxon>Perkinsidae</taxon>
        <taxon>Perkinsus</taxon>
    </lineage>
</organism>
<evidence type="ECO:0000256" key="5">
    <source>
        <dbReference type="ARBA" id="ARBA00022989"/>
    </source>
</evidence>
<keyword evidence="6 7" id="KW-0472">Membrane</keyword>
<evidence type="ECO:0000256" key="4">
    <source>
        <dbReference type="ARBA" id="ARBA00022927"/>
    </source>
</evidence>
<dbReference type="GO" id="GO:0005484">
    <property type="term" value="F:SNAP receptor activity"/>
    <property type="evidence" value="ECO:0007669"/>
    <property type="project" value="TreeGrafter"/>
</dbReference>
<keyword evidence="5 7" id="KW-1133">Transmembrane helix</keyword>
<dbReference type="Proteomes" id="UP000591131">
    <property type="component" value="Unassembled WGS sequence"/>
</dbReference>
<evidence type="ECO:0000256" key="1">
    <source>
        <dbReference type="ARBA" id="ARBA00004211"/>
    </source>
</evidence>
<dbReference type="SUPFAM" id="SSF58038">
    <property type="entry name" value="SNARE fusion complex"/>
    <property type="match status" value="1"/>
</dbReference>